<keyword evidence="3" id="KW-1185">Reference proteome</keyword>
<dbReference type="AlphaFoldDB" id="A0A653DPP1"/>
<feature type="non-terminal residue" evidence="2">
    <location>
        <position position="185"/>
    </location>
</feature>
<feature type="domain" description="DUF4817" evidence="1">
    <location>
        <begin position="6"/>
        <end position="53"/>
    </location>
</feature>
<evidence type="ECO:0000313" key="2">
    <source>
        <dbReference type="EMBL" id="VEN62217.1"/>
    </source>
</evidence>
<accession>A0A653DPP1</accession>
<proteinExistence type="predicted"/>
<organism evidence="2 3">
    <name type="scientific">Callosobruchus maculatus</name>
    <name type="common">Southern cowpea weevil</name>
    <name type="synonym">Pulse bruchid</name>
    <dbReference type="NCBI Taxonomy" id="64391"/>
    <lineage>
        <taxon>Eukaryota</taxon>
        <taxon>Metazoa</taxon>
        <taxon>Ecdysozoa</taxon>
        <taxon>Arthropoda</taxon>
        <taxon>Hexapoda</taxon>
        <taxon>Insecta</taxon>
        <taxon>Pterygota</taxon>
        <taxon>Neoptera</taxon>
        <taxon>Endopterygota</taxon>
        <taxon>Coleoptera</taxon>
        <taxon>Polyphaga</taxon>
        <taxon>Cucujiformia</taxon>
        <taxon>Chrysomeloidea</taxon>
        <taxon>Chrysomelidae</taxon>
        <taxon>Bruchinae</taxon>
        <taxon>Bruchini</taxon>
        <taxon>Callosobruchus</taxon>
    </lineage>
</organism>
<dbReference type="Proteomes" id="UP000410492">
    <property type="component" value="Unassembled WGS sequence"/>
</dbReference>
<dbReference type="Pfam" id="PF16087">
    <property type="entry name" value="DUF4817"/>
    <property type="match status" value="1"/>
</dbReference>
<protein>
    <recommendedName>
        <fullName evidence="1">DUF4817 domain-containing protein</fullName>
    </recommendedName>
</protein>
<dbReference type="InterPro" id="IPR032135">
    <property type="entry name" value="DUF4817"/>
</dbReference>
<dbReference type="OrthoDB" id="10040454at2759"/>
<sequence length="185" mass="21012">MERYMLQQRNEIIKIHYKNAENLSVKVRKTRTLFGRRAAPCRSAIQKLVQKFELLIQVSDVKNKNRARRSRTMENIAAVAQSVEQYPGLCIPRRSLELGIPQTLLHRILHKDLGIKAYKVQLTQESSRPIINNVVSLLIGSLKCMKMIRNFIEKSSGLTRPISISLATSTSKIVASGARKTQESL</sequence>
<reference evidence="2 3" key="1">
    <citation type="submission" date="2019-01" db="EMBL/GenBank/DDBJ databases">
        <authorList>
            <person name="Sayadi A."/>
        </authorList>
    </citation>
    <scope>NUCLEOTIDE SEQUENCE [LARGE SCALE GENOMIC DNA]</scope>
</reference>
<dbReference type="EMBL" id="CAACVG010013645">
    <property type="protein sequence ID" value="VEN62217.1"/>
    <property type="molecule type" value="Genomic_DNA"/>
</dbReference>
<evidence type="ECO:0000313" key="3">
    <source>
        <dbReference type="Proteomes" id="UP000410492"/>
    </source>
</evidence>
<gene>
    <name evidence="2" type="ORF">CALMAC_LOCUS19377</name>
</gene>
<evidence type="ECO:0000259" key="1">
    <source>
        <dbReference type="Pfam" id="PF16087"/>
    </source>
</evidence>
<name>A0A653DPP1_CALMS</name>